<protein>
    <submittedName>
        <fullName evidence="2">Uncharacterized protein</fullName>
    </submittedName>
</protein>
<gene>
    <name evidence="2" type="ORF">XA26_30830</name>
</gene>
<sequence length="92" mass="10325">MPTPQQLAPDRNSRLYITTRPIESEHKFHRGASSLSVVAPVRCPKTSVIIHTPCPFRPKTELLNPEETRQDSTGIAASVRTSPYRPCAWEGR</sequence>
<reference evidence="2 3" key="1">
    <citation type="journal article" date="2015" name="MBio">
        <title>Enzymatic Degradation of Phenazines Can Generate Energy and Protect Sensitive Organisms from Toxicity.</title>
        <authorList>
            <person name="Costa K.C."/>
            <person name="Bergkessel M."/>
            <person name="Saunders S."/>
            <person name="Korlach J."/>
            <person name="Newman D.K."/>
        </authorList>
    </citation>
    <scope>NUCLEOTIDE SEQUENCE [LARGE SCALE GENOMIC DNA]</scope>
    <source>
        <strain evidence="2 3">CT6</strain>
    </source>
</reference>
<dbReference type="EMBL" id="CP011269">
    <property type="protein sequence ID" value="ALI26918.1"/>
    <property type="molecule type" value="Genomic_DNA"/>
</dbReference>
<name>A0A0N9XDZ2_MYCFO</name>
<evidence type="ECO:0000256" key="1">
    <source>
        <dbReference type="SAM" id="MobiDB-lite"/>
    </source>
</evidence>
<accession>A0A0N9XDZ2</accession>
<organism evidence="2 3">
    <name type="scientific">Mycolicibacterium fortuitum</name>
    <name type="common">Mycobacterium fortuitum</name>
    <dbReference type="NCBI Taxonomy" id="1766"/>
    <lineage>
        <taxon>Bacteria</taxon>
        <taxon>Bacillati</taxon>
        <taxon>Actinomycetota</taxon>
        <taxon>Actinomycetes</taxon>
        <taxon>Mycobacteriales</taxon>
        <taxon>Mycobacteriaceae</taxon>
        <taxon>Mycolicibacterium</taxon>
    </lineage>
</organism>
<dbReference type="AlphaFoldDB" id="A0A0N9XDZ2"/>
<keyword evidence="3" id="KW-1185">Reference proteome</keyword>
<evidence type="ECO:0000313" key="3">
    <source>
        <dbReference type="Proteomes" id="UP000057134"/>
    </source>
</evidence>
<evidence type="ECO:0000313" key="2">
    <source>
        <dbReference type="EMBL" id="ALI26918.1"/>
    </source>
</evidence>
<feature type="region of interest" description="Disordered" evidence="1">
    <location>
        <begin position="59"/>
        <end position="79"/>
    </location>
</feature>
<dbReference type="STRING" id="1766.XA26_30830"/>
<dbReference type="KEGG" id="mft:XA26_30830"/>
<dbReference type="PATRIC" id="fig|1766.6.peg.3061"/>
<proteinExistence type="predicted"/>
<dbReference type="Proteomes" id="UP000057134">
    <property type="component" value="Chromosome"/>
</dbReference>